<keyword evidence="3" id="KW-1185">Reference proteome</keyword>
<organism evidence="2 3">
    <name type="scientific">Escallonia herrerae</name>
    <dbReference type="NCBI Taxonomy" id="1293975"/>
    <lineage>
        <taxon>Eukaryota</taxon>
        <taxon>Viridiplantae</taxon>
        <taxon>Streptophyta</taxon>
        <taxon>Embryophyta</taxon>
        <taxon>Tracheophyta</taxon>
        <taxon>Spermatophyta</taxon>
        <taxon>Magnoliopsida</taxon>
        <taxon>eudicotyledons</taxon>
        <taxon>Gunneridae</taxon>
        <taxon>Pentapetalae</taxon>
        <taxon>asterids</taxon>
        <taxon>campanulids</taxon>
        <taxon>Escalloniales</taxon>
        <taxon>Escalloniaceae</taxon>
        <taxon>Escallonia</taxon>
    </lineage>
</organism>
<sequence length="75" mass="8828">MKNIRNSSIALPKTDREEKFDLLRRSEQLDVKTAFLHSELEHIFMRQLEGFVIQEKEDHVCLLKKSLCGLKQSPM</sequence>
<evidence type="ECO:0000313" key="2">
    <source>
        <dbReference type="EMBL" id="KAK3016194.1"/>
    </source>
</evidence>
<accession>A0AA88VXW5</accession>
<dbReference type="InterPro" id="IPR013103">
    <property type="entry name" value="RVT_2"/>
</dbReference>
<comment type="caution">
    <text evidence="2">The sequence shown here is derived from an EMBL/GenBank/DDBJ whole genome shotgun (WGS) entry which is preliminary data.</text>
</comment>
<proteinExistence type="predicted"/>
<dbReference type="Pfam" id="PF07727">
    <property type="entry name" value="RVT_2"/>
    <property type="match status" value="1"/>
</dbReference>
<dbReference type="EMBL" id="JAVXUP010001081">
    <property type="protein sequence ID" value="KAK3016194.1"/>
    <property type="molecule type" value="Genomic_DNA"/>
</dbReference>
<feature type="domain" description="Reverse transcriptase Ty1/copia-type" evidence="1">
    <location>
        <begin position="27"/>
        <end position="74"/>
    </location>
</feature>
<dbReference type="Proteomes" id="UP001188597">
    <property type="component" value="Unassembled WGS sequence"/>
</dbReference>
<gene>
    <name evidence="2" type="ORF">RJ639_006027</name>
</gene>
<name>A0AA88VXW5_9ASTE</name>
<dbReference type="AlphaFoldDB" id="A0AA88VXW5"/>
<evidence type="ECO:0000313" key="3">
    <source>
        <dbReference type="Proteomes" id="UP001188597"/>
    </source>
</evidence>
<protein>
    <recommendedName>
        <fullName evidence="1">Reverse transcriptase Ty1/copia-type domain-containing protein</fullName>
    </recommendedName>
</protein>
<evidence type="ECO:0000259" key="1">
    <source>
        <dbReference type="Pfam" id="PF07727"/>
    </source>
</evidence>
<reference evidence="2" key="1">
    <citation type="submission" date="2022-12" db="EMBL/GenBank/DDBJ databases">
        <title>Draft genome assemblies for two species of Escallonia (Escalloniales).</title>
        <authorList>
            <person name="Chanderbali A."/>
            <person name="Dervinis C."/>
            <person name="Anghel I."/>
            <person name="Soltis D."/>
            <person name="Soltis P."/>
            <person name="Zapata F."/>
        </authorList>
    </citation>
    <scope>NUCLEOTIDE SEQUENCE</scope>
    <source>
        <strain evidence="2">UCBG64.0493</strain>
        <tissue evidence="2">Leaf</tissue>
    </source>
</reference>